<keyword evidence="2" id="KW-1185">Reference proteome</keyword>
<reference evidence="1 2" key="1">
    <citation type="submission" date="2024-08" db="EMBL/GenBank/DDBJ databases">
        <title>Clostridium lapicellarii sp. nov., and Clostridium renhuaiense sp. nov., two species isolated from the mud in a fermentation cellar used for producing sauce-flavour Chinese liquors.</title>
        <authorList>
            <person name="Yang F."/>
            <person name="Wang H."/>
            <person name="Chen L.Q."/>
            <person name="Zhou N."/>
            <person name="Lu J.J."/>
            <person name="Pu X.X."/>
            <person name="Wan B."/>
            <person name="Wang L."/>
            <person name="Liu S.J."/>
        </authorList>
    </citation>
    <scope>NUCLEOTIDE SEQUENCE [LARGE SCALE GENOMIC DNA]</scope>
    <source>
        <strain evidence="1 2">MT-113</strain>
    </source>
</reference>
<gene>
    <name evidence="1" type="ORF">AB8S09_11585</name>
</gene>
<evidence type="ECO:0000313" key="1">
    <source>
        <dbReference type="EMBL" id="MEY8764272.1"/>
    </source>
</evidence>
<dbReference type="EMBL" id="JBGFFE010000018">
    <property type="protein sequence ID" value="MEY8764272.1"/>
    <property type="molecule type" value="Genomic_DNA"/>
</dbReference>
<evidence type="ECO:0000313" key="2">
    <source>
        <dbReference type="Proteomes" id="UP001565220"/>
    </source>
</evidence>
<dbReference type="Pfam" id="PF05013">
    <property type="entry name" value="FGase"/>
    <property type="match status" value="1"/>
</dbReference>
<dbReference type="RefSeq" id="WP_294183770.1">
    <property type="nucleotide sequence ID" value="NZ_JBGFFE010000018.1"/>
</dbReference>
<sequence>MKAVNLRQCKNSCGIIASIPHSSYKILPEMEKNLRSDIILANNDWFLRELYSFLDELDIVTVSANYSRYVIDVNRSIKDNINHEKYTKSLIYFKTTFNREIYTELPDKDIINYRINEIYIPYHFCLLDKINDVLKKRGRVYLLDLHSFYIQSKSDIVLGTRYGKTCSEQFLHIVYSAFVQEGFTVKVDEIGLRGGYITYHYASMENVETIQIEIRYTAYIENRFFGEEFLPKINYELFEKTQNRLKKVFTGIKKKLEYLK</sequence>
<comment type="caution">
    <text evidence="1">The sequence shown here is derived from an EMBL/GenBank/DDBJ whole genome shotgun (WGS) entry which is preliminary data.</text>
</comment>
<dbReference type="InterPro" id="IPR007709">
    <property type="entry name" value="N-FG_amidohydro"/>
</dbReference>
<dbReference type="Gene3D" id="3.40.630.40">
    <property type="entry name" value="Zn-dependent exopeptidases"/>
    <property type="match status" value="1"/>
</dbReference>
<dbReference type="Proteomes" id="UP001565220">
    <property type="component" value="Unassembled WGS sequence"/>
</dbReference>
<name>A0ABV4DZE9_9CLOT</name>
<organism evidence="1 2">
    <name type="scientific">Clostridium lapidicellarium</name>
    <dbReference type="NCBI Taxonomy" id="3240931"/>
    <lineage>
        <taxon>Bacteria</taxon>
        <taxon>Bacillati</taxon>
        <taxon>Bacillota</taxon>
        <taxon>Clostridia</taxon>
        <taxon>Eubacteriales</taxon>
        <taxon>Clostridiaceae</taxon>
        <taxon>Clostridium</taxon>
    </lineage>
</organism>
<proteinExistence type="predicted"/>
<dbReference type="SUPFAM" id="SSF53187">
    <property type="entry name" value="Zn-dependent exopeptidases"/>
    <property type="match status" value="1"/>
</dbReference>
<protein>
    <submittedName>
        <fullName evidence="1">N-formylglutamate amidohydrolase</fullName>
    </submittedName>
</protein>
<accession>A0ABV4DZE9</accession>